<keyword evidence="3" id="KW-1185">Reference proteome</keyword>
<accession>A0A934S9T9</accession>
<gene>
    <name evidence="2" type="ORF">JIN85_16440</name>
</gene>
<evidence type="ECO:0000313" key="3">
    <source>
        <dbReference type="Proteomes" id="UP000603141"/>
    </source>
</evidence>
<sequence length="390" mass="41971">MKSLVLFIFTAGLLVQSAAAVDFIRQVQLIEDQTIVYDTPVAWETGEIRSQPVFGTGAIFQLYAYNDPAYSPYSILDAQAGSILSANVSLDSHLVDLDLLGIHLDITLGSDSTEDSLPNLVYEKTVGAYLPEATVTLSSEDTYVPIRTRADQPYGVSVAISRLPDADADVPETAPTSVRLAKSYKLYHPTLHVPSDNGSGQGVYGGAYELSRNGTFSIPTVYQELPAESPTRAIGEETHFVQVAVGPDKALATIGSATIQIWPVAVAKIEGIPEPAKFTGIPANLTMEVTDPYPQSQTYAQIYKGEPELGRSGAVITSSIIVLNDYAPPSEPVKLPLLDLDSLIDDDGIYTIEIVTVTPFNGGEPERIAYTSFELDRSVKVRSLATTLNP</sequence>
<proteinExistence type="predicted"/>
<organism evidence="2 3">
    <name type="scientific">Luteolibacter pohnpeiensis</name>
    <dbReference type="NCBI Taxonomy" id="454153"/>
    <lineage>
        <taxon>Bacteria</taxon>
        <taxon>Pseudomonadati</taxon>
        <taxon>Verrucomicrobiota</taxon>
        <taxon>Verrucomicrobiia</taxon>
        <taxon>Verrucomicrobiales</taxon>
        <taxon>Verrucomicrobiaceae</taxon>
        <taxon>Luteolibacter</taxon>
    </lineage>
</organism>
<reference evidence="2" key="1">
    <citation type="submission" date="2021-01" db="EMBL/GenBank/DDBJ databases">
        <title>Modified the classification status of verrucomicrobia.</title>
        <authorList>
            <person name="Feng X."/>
        </authorList>
    </citation>
    <scope>NUCLEOTIDE SEQUENCE</scope>
    <source>
        <strain evidence="2">KCTC 22041</strain>
    </source>
</reference>
<keyword evidence="1" id="KW-0732">Signal</keyword>
<evidence type="ECO:0000256" key="1">
    <source>
        <dbReference type="SAM" id="SignalP"/>
    </source>
</evidence>
<dbReference type="Proteomes" id="UP000603141">
    <property type="component" value="Unassembled WGS sequence"/>
</dbReference>
<dbReference type="AlphaFoldDB" id="A0A934S9T9"/>
<feature type="chain" id="PRO_5037944304" evidence="1">
    <location>
        <begin position="21"/>
        <end position="390"/>
    </location>
</feature>
<name>A0A934S9T9_9BACT</name>
<feature type="signal peptide" evidence="1">
    <location>
        <begin position="1"/>
        <end position="20"/>
    </location>
</feature>
<protein>
    <submittedName>
        <fullName evidence="2">Uncharacterized protein</fullName>
    </submittedName>
</protein>
<evidence type="ECO:0000313" key="2">
    <source>
        <dbReference type="EMBL" id="MBK1884010.1"/>
    </source>
</evidence>
<comment type="caution">
    <text evidence="2">The sequence shown here is derived from an EMBL/GenBank/DDBJ whole genome shotgun (WGS) entry which is preliminary data.</text>
</comment>
<dbReference type="RefSeq" id="WP_200272763.1">
    <property type="nucleotide sequence ID" value="NZ_JAENIJ010000032.1"/>
</dbReference>
<dbReference type="EMBL" id="JAENIJ010000032">
    <property type="protein sequence ID" value="MBK1884010.1"/>
    <property type="molecule type" value="Genomic_DNA"/>
</dbReference>